<evidence type="ECO:0000256" key="1">
    <source>
        <dbReference type="SAM" id="Phobius"/>
    </source>
</evidence>
<feature type="transmembrane region" description="Helical" evidence="1">
    <location>
        <begin position="18"/>
        <end position="37"/>
    </location>
</feature>
<dbReference type="RefSeq" id="WP_167071946.1">
    <property type="nucleotide sequence ID" value="NZ_JAAOZC010000001.1"/>
</dbReference>
<evidence type="ECO:0000313" key="3">
    <source>
        <dbReference type="Proteomes" id="UP000727456"/>
    </source>
</evidence>
<dbReference type="Proteomes" id="UP000727456">
    <property type="component" value="Unassembled WGS sequence"/>
</dbReference>
<reference evidence="2 3" key="1">
    <citation type="submission" date="2020-03" db="EMBL/GenBank/DDBJ databases">
        <title>Genomic Encyclopedia of Type Strains, Phase III (KMG-III): the genomes of soil and plant-associated and newly described type strains.</title>
        <authorList>
            <person name="Whitman W."/>
        </authorList>
    </citation>
    <scope>NUCLEOTIDE SEQUENCE [LARGE SCALE GENOMIC DNA]</scope>
    <source>
        <strain evidence="2 3">CECT 8804</strain>
    </source>
</reference>
<evidence type="ECO:0000313" key="2">
    <source>
        <dbReference type="EMBL" id="NIJ07140.1"/>
    </source>
</evidence>
<feature type="transmembrane region" description="Helical" evidence="1">
    <location>
        <begin position="151"/>
        <end position="176"/>
    </location>
</feature>
<proteinExistence type="predicted"/>
<gene>
    <name evidence="2" type="ORF">FHS31_000722</name>
</gene>
<organism evidence="2 3">
    <name type="scientific">Sphingomonas vulcanisoli</name>
    <dbReference type="NCBI Taxonomy" id="1658060"/>
    <lineage>
        <taxon>Bacteria</taxon>
        <taxon>Pseudomonadati</taxon>
        <taxon>Pseudomonadota</taxon>
        <taxon>Alphaproteobacteria</taxon>
        <taxon>Sphingomonadales</taxon>
        <taxon>Sphingomonadaceae</taxon>
        <taxon>Sphingomonas</taxon>
    </lineage>
</organism>
<keyword evidence="1" id="KW-0812">Transmembrane</keyword>
<feature type="transmembrane region" description="Helical" evidence="1">
    <location>
        <begin position="43"/>
        <end position="62"/>
    </location>
</feature>
<keyword evidence="1" id="KW-1133">Transmembrane helix</keyword>
<sequence>MATAHSSFPTAKPRLRAIGADVVVNVALPFVVYGWAAPAMGEAHALMLSSVPPILSSLLAFARRRSIDAISLLAIAGIVLSLLAFYGGGGVRMLQLREKLVTGIVGLGFVISAAIGRPALYEIAKAGMKRTGSDHSNFVRAYGPALFRRRLALMTIVWGLALIADVAVSAVLVFVIPIPAYLIVNPLLGYAVMGALTGWSLLYARRHGLNGPRAKALMPKIQMEA</sequence>
<keyword evidence="3" id="KW-1185">Reference proteome</keyword>
<dbReference type="NCBIfam" id="NF041646">
    <property type="entry name" value="VC0807_fam"/>
    <property type="match status" value="1"/>
</dbReference>
<evidence type="ECO:0008006" key="4">
    <source>
        <dbReference type="Google" id="ProtNLM"/>
    </source>
</evidence>
<dbReference type="EMBL" id="JAAOZC010000001">
    <property type="protein sequence ID" value="NIJ07140.1"/>
    <property type="molecule type" value="Genomic_DNA"/>
</dbReference>
<feature type="transmembrane region" description="Helical" evidence="1">
    <location>
        <begin position="100"/>
        <end position="120"/>
    </location>
</feature>
<name>A0ABX0TSF4_9SPHN</name>
<keyword evidence="1" id="KW-0472">Membrane</keyword>
<feature type="transmembrane region" description="Helical" evidence="1">
    <location>
        <begin position="69"/>
        <end position="88"/>
    </location>
</feature>
<protein>
    <recommendedName>
        <fullName evidence="4">DUF3159 domain-containing protein</fullName>
    </recommendedName>
</protein>
<comment type="caution">
    <text evidence="2">The sequence shown here is derived from an EMBL/GenBank/DDBJ whole genome shotgun (WGS) entry which is preliminary data.</text>
</comment>
<accession>A0ABX0TSF4</accession>
<feature type="transmembrane region" description="Helical" evidence="1">
    <location>
        <begin position="182"/>
        <end position="204"/>
    </location>
</feature>